<sequence length="218" mass="24899">MLKCLRSKEFFLFVLHLCCILSNLSSKNASCKLGCVVDAETIISLRYLQATMNLKNFSSSSFFLGAERDSLKKWIPIMEMEYRGAVYWDWCQGGLPEGKGHLIFEDGRMYDGMWCYGKRSGTGRFYFNHGGVFQGSWRDDVIHGKGCFYFHTRDRWFAAFGRERPVEKVASIQSLVISVLAISKMGSDMITSFVLILMEQGPCTRFAMELFSISTDLQ</sequence>
<name>A0A8X7Z6H5_POPTO</name>
<evidence type="ECO:0000256" key="1">
    <source>
        <dbReference type="ARBA" id="ARBA00022737"/>
    </source>
</evidence>
<dbReference type="GO" id="GO:0009707">
    <property type="term" value="C:chloroplast outer membrane"/>
    <property type="evidence" value="ECO:0007669"/>
    <property type="project" value="TreeGrafter"/>
</dbReference>
<keyword evidence="4" id="KW-1185">Reference proteome</keyword>
<evidence type="ECO:0000256" key="2">
    <source>
        <dbReference type="SAM" id="SignalP"/>
    </source>
</evidence>
<dbReference type="InterPro" id="IPR003409">
    <property type="entry name" value="MORN"/>
</dbReference>
<keyword evidence="1" id="KW-0677">Repeat</keyword>
<evidence type="ECO:0008006" key="5">
    <source>
        <dbReference type="Google" id="ProtNLM"/>
    </source>
</evidence>
<feature type="signal peptide" evidence="2">
    <location>
        <begin position="1"/>
        <end position="26"/>
    </location>
</feature>
<gene>
    <name evidence="3" type="ORF">POTOM_030093</name>
</gene>
<dbReference type="PANTHER" id="PTHR43215">
    <property type="entry name" value="RADIAL SPOKE HEAD 1 HOMOLOG"/>
    <property type="match status" value="1"/>
</dbReference>
<accession>A0A8X7Z6H5</accession>
<keyword evidence="2" id="KW-0732">Signal</keyword>
<evidence type="ECO:0000313" key="4">
    <source>
        <dbReference type="Proteomes" id="UP000886885"/>
    </source>
</evidence>
<proteinExistence type="predicted"/>
<dbReference type="GO" id="GO:0005829">
    <property type="term" value="C:cytosol"/>
    <property type="evidence" value="ECO:0007669"/>
    <property type="project" value="TreeGrafter"/>
</dbReference>
<organism evidence="3 4">
    <name type="scientific">Populus tomentosa</name>
    <name type="common">Chinese white poplar</name>
    <dbReference type="NCBI Taxonomy" id="118781"/>
    <lineage>
        <taxon>Eukaryota</taxon>
        <taxon>Viridiplantae</taxon>
        <taxon>Streptophyta</taxon>
        <taxon>Embryophyta</taxon>
        <taxon>Tracheophyta</taxon>
        <taxon>Spermatophyta</taxon>
        <taxon>Magnoliopsida</taxon>
        <taxon>eudicotyledons</taxon>
        <taxon>Gunneridae</taxon>
        <taxon>Pentapetalae</taxon>
        <taxon>rosids</taxon>
        <taxon>fabids</taxon>
        <taxon>Malpighiales</taxon>
        <taxon>Salicaceae</taxon>
        <taxon>Saliceae</taxon>
        <taxon>Populus</taxon>
    </lineage>
</organism>
<feature type="chain" id="PRO_5036454277" description="MORN repeat-containing protein" evidence="2">
    <location>
        <begin position="27"/>
        <end position="218"/>
    </location>
</feature>
<reference evidence="3" key="1">
    <citation type="journal article" date="2020" name="bioRxiv">
        <title>Hybrid origin of Populus tomentosa Carr. identified through genome sequencing and phylogenomic analysis.</title>
        <authorList>
            <person name="An X."/>
            <person name="Gao K."/>
            <person name="Chen Z."/>
            <person name="Li J."/>
            <person name="Yang X."/>
            <person name="Yang X."/>
            <person name="Zhou J."/>
            <person name="Guo T."/>
            <person name="Zhao T."/>
            <person name="Huang S."/>
            <person name="Miao D."/>
            <person name="Khan W.U."/>
            <person name="Rao P."/>
            <person name="Ye M."/>
            <person name="Lei B."/>
            <person name="Liao W."/>
            <person name="Wang J."/>
            <person name="Ji L."/>
            <person name="Li Y."/>
            <person name="Guo B."/>
            <person name="Mustafa N.S."/>
            <person name="Li S."/>
            <person name="Yun Q."/>
            <person name="Keller S.R."/>
            <person name="Mao J."/>
            <person name="Zhang R."/>
            <person name="Strauss S.H."/>
        </authorList>
    </citation>
    <scope>NUCLEOTIDE SEQUENCE</scope>
    <source>
        <strain evidence="3">GM15</strain>
        <tissue evidence="3">Leaf</tissue>
    </source>
</reference>
<protein>
    <recommendedName>
        <fullName evidence="5">MORN repeat-containing protein</fullName>
    </recommendedName>
</protein>
<dbReference type="Pfam" id="PF02493">
    <property type="entry name" value="MORN"/>
    <property type="match status" value="3"/>
</dbReference>
<dbReference type="AlphaFoldDB" id="A0A8X7Z6H5"/>
<dbReference type="Proteomes" id="UP000886885">
    <property type="component" value="Chromosome 8A"/>
</dbReference>
<dbReference type="EMBL" id="JAAWWB010000015">
    <property type="protein sequence ID" value="KAG6766028.1"/>
    <property type="molecule type" value="Genomic_DNA"/>
</dbReference>
<dbReference type="GO" id="GO:0010020">
    <property type="term" value="P:chloroplast fission"/>
    <property type="evidence" value="ECO:0007669"/>
    <property type="project" value="TreeGrafter"/>
</dbReference>
<comment type="caution">
    <text evidence="3">The sequence shown here is derived from an EMBL/GenBank/DDBJ whole genome shotgun (WGS) entry which is preliminary data.</text>
</comment>
<evidence type="ECO:0000313" key="3">
    <source>
        <dbReference type="EMBL" id="KAG6766028.1"/>
    </source>
</evidence>
<dbReference type="PANTHER" id="PTHR43215:SF15">
    <property type="entry name" value="PROTEIN ACCUMULATION AND REPLICATION OF CHLOROPLASTS 3, CHLOROPLASTIC"/>
    <property type="match status" value="1"/>
</dbReference>
<dbReference type="OrthoDB" id="270720at2759"/>